<evidence type="ECO:0000313" key="3">
    <source>
        <dbReference type="Proteomes" id="UP001139447"/>
    </source>
</evidence>
<protein>
    <submittedName>
        <fullName evidence="2">Zonular occludens toxin domain-containing protein</fullName>
    </submittedName>
</protein>
<dbReference type="RefSeq" id="WP_243308557.1">
    <property type="nucleotide sequence ID" value="NZ_JALGBI010000002.1"/>
</dbReference>
<dbReference type="InterPro" id="IPR008900">
    <property type="entry name" value="Zot_N"/>
</dbReference>
<dbReference type="SUPFAM" id="SSF52540">
    <property type="entry name" value="P-loop containing nucleoside triphosphate hydrolases"/>
    <property type="match status" value="1"/>
</dbReference>
<dbReference type="Pfam" id="PF05707">
    <property type="entry name" value="Zot"/>
    <property type="match status" value="1"/>
</dbReference>
<dbReference type="EMBL" id="JALGBI010000002">
    <property type="protein sequence ID" value="MCJ0765334.1"/>
    <property type="molecule type" value="Genomic_DNA"/>
</dbReference>
<keyword evidence="3" id="KW-1185">Reference proteome</keyword>
<sequence>MITFLTGAPGGGKTLYTVWHLLRQLVGTTVQEEMDDGTHVTHKRTIYTNIRGLLLDHELIDANNLHNWWEWAQPGSVIVFDEVQKAWPPRPNGSKRPQDVSELEEHRGKWSVDFIIISQHPMLVDRDVQNLVGRHIHLRRVANWPLSIAYEWDMISRTLAFKTSVSKSFVWFSRQAYKLYKSARVHTKQPKKVPTLVYVILGALALAAWKIPESYSRITGKQVAAFNPDTYRPAKEASSAPASASSTHAPAVPVAAASAPAAPVLAGCSVFRGACSCHDQYGMRIEVETKVCTGWTDFGPIKATTPGQPRAVQVEMVPSLAEVLRSRVSHDHAADYEALAFMAQRR</sequence>
<name>A0A9X2APF4_9BURK</name>
<gene>
    <name evidence="2" type="ORF">MMF98_19145</name>
</gene>
<dbReference type="InterPro" id="IPR027417">
    <property type="entry name" value="P-loop_NTPase"/>
</dbReference>
<feature type="domain" description="Zona occludens toxin N-terminal" evidence="1">
    <location>
        <begin position="1"/>
        <end position="184"/>
    </location>
</feature>
<reference evidence="2" key="1">
    <citation type="submission" date="2022-03" db="EMBL/GenBank/DDBJ databases">
        <authorList>
            <person name="Woo C.Y."/>
        </authorList>
    </citation>
    <scope>NUCLEOTIDE SEQUENCE</scope>
    <source>
        <strain evidence="2">CYS-02</strain>
    </source>
</reference>
<comment type="caution">
    <text evidence="2">The sequence shown here is derived from an EMBL/GenBank/DDBJ whole genome shotgun (WGS) entry which is preliminary data.</text>
</comment>
<accession>A0A9X2APF4</accession>
<proteinExistence type="predicted"/>
<dbReference type="Proteomes" id="UP001139447">
    <property type="component" value="Unassembled WGS sequence"/>
</dbReference>
<organism evidence="2 3">
    <name type="scientific">Variovorax terrae</name>
    <dbReference type="NCBI Taxonomy" id="2923278"/>
    <lineage>
        <taxon>Bacteria</taxon>
        <taxon>Pseudomonadati</taxon>
        <taxon>Pseudomonadota</taxon>
        <taxon>Betaproteobacteria</taxon>
        <taxon>Burkholderiales</taxon>
        <taxon>Comamonadaceae</taxon>
        <taxon>Variovorax</taxon>
    </lineage>
</organism>
<dbReference type="Gene3D" id="3.40.50.300">
    <property type="entry name" value="P-loop containing nucleotide triphosphate hydrolases"/>
    <property type="match status" value="1"/>
</dbReference>
<evidence type="ECO:0000259" key="1">
    <source>
        <dbReference type="Pfam" id="PF05707"/>
    </source>
</evidence>
<evidence type="ECO:0000313" key="2">
    <source>
        <dbReference type="EMBL" id="MCJ0765334.1"/>
    </source>
</evidence>
<dbReference type="AlphaFoldDB" id="A0A9X2APF4"/>